<accession>A0A0L6CJ57</accession>
<dbReference type="STRING" id="1631356.VV01_11585"/>
<dbReference type="SMART" id="SM00421">
    <property type="entry name" value="HTH_LUXR"/>
    <property type="match status" value="1"/>
</dbReference>
<dbReference type="PROSITE" id="PS50110">
    <property type="entry name" value="RESPONSE_REGULATORY"/>
    <property type="match status" value="1"/>
</dbReference>
<dbReference type="GO" id="GO:0003677">
    <property type="term" value="F:DNA binding"/>
    <property type="evidence" value="ECO:0007669"/>
    <property type="project" value="UniProtKB-KW"/>
</dbReference>
<dbReference type="Pfam" id="PF00072">
    <property type="entry name" value="Response_reg"/>
    <property type="match status" value="1"/>
</dbReference>
<dbReference type="SUPFAM" id="SSF46894">
    <property type="entry name" value="C-terminal effector domain of the bipartite response regulators"/>
    <property type="match status" value="1"/>
</dbReference>
<dbReference type="PATRIC" id="fig|1631356.3.peg.2264"/>
<dbReference type="EMBL" id="LAIR01000002">
    <property type="protein sequence ID" value="KNX37640.1"/>
    <property type="molecule type" value="Genomic_DNA"/>
</dbReference>
<organism evidence="8 9">
    <name type="scientific">Luteipulveratus halotolerans</name>
    <dbReference type="NCBI Taxonomy" id="1631356"/>
    <lineage>
        <taxon>Bacteria</taxon>
        <taxon>Bacillati</taxon>
        <taxon>Actinomycetota</taxon>
        <taxon>Actinomycetes</taxon>
        <taxon>Micrococcales</taxon>
        <taxon>Dermacoccaceae</taxon>
        <taxon>Luteipulveratus</taxon>
    </lineage>
</organism>
<keyword evidence="9" id="KW-1185">Reference proteome</keyword>
<dbReference type="Pfam" id="PF00196">
    <property type="entry name" value="GerE"/>
    <property type="match status" value="1"/>
</dbReference>
<feature type="modified residue" description="4-aspartylphosphate" evidence="5">
    <location>
        <position position="69"/>
    </location>
</feature>
<evidence type="ECO:0000259" key="6">
    <source>
        <dbReference type="PROSITE" id="PS50043"/>
    </source>
</evidence>
<evidence type="ECO:0000256" key="2">
    <source>
        <dbReference type="ARBA" id="ARBA00023015"/>
    </source>
</evidence>
<feature type="domain" description="Response regulatory" evidence="7">
    <location>
        <begin position="18"/>
        <end position="136"/>
    </location>
</feature>
<dbReference type="Gene3D" id="3.40.50.2300">
    <property type="match status" value="1"/>
</dbReference>
<dbReference type="PRINTS" id="PR00038">
    <property type="entry name" value="HTHLUXR"/>
</dbReference>
<evidence type="ECO:0000256" key="4">
    <source>
        <dbReference type="ARBA" id="ARBA00023163"/>
    </source>
</evidence>
<dbReference type="SUPFAM" id="SSF52172">
    <property type="entry name" value="CheY-like"/>
    <property type="match status" value="1"/>
</dbReference>
<evidence type="ECO:0000313" key="8">
    <source>
        <dbReference type="EMBL" id="KNX37640.1"/>
    </source>
</evidence>
<sequence>MDQPVTEAGAPERSGPIRVVVADDQALVRRGFATLIAIEDDIEVVGEATDGAQAVEAARSLLPDVILMDIRMPGLDGLEATRQITTDPALESVRVLVLTTFDLDEYVFEALRLGASGFLVKHTDPDELVRAVRVVAGGEALLSPGVTKRLIHQFASGPTVSGAGAAPPSEIAKHLTDREREVVALVAQGLSNEEIAEQWFVSQATVRTHVSRAMTKMYARDRAQLVVLAYQHGLATPPA</sequence>
<gene>
    <name evidence="8" type="ORF">VV01_11585</name>
</gene>
<evidence type="ECO:0000256" key="3">
    <source>
        <dbReference type="ARBA" id="ARBA00023125"/>
    </source>
</evidence>
<dbReference type="InterPro" id="IPR016032">
    <property type="entry name" value="Sig_transdc_resp-reg_C-effctor"/>
</dbReference>
<evidence type="ECO:0000256" key="1">
    <source>
        <dbReference type="ARBA" id="ARBA00022553"/>
    </source>
</evidence>
<dbReference type="RefSeq" id="WP_050670016.1">
    <property type="nucleotide sequence ID" value="NZ_LAIR01000002.1"/>
</dbReference>
<dbReference type="InterPro" id="IPR039420">
    <property type="entry name" value="WalR-like"/>
</dbReference>
<dbReference type="InterPro" id="IPR058245">
    <property type="entry name" value="NreC/VraR/RcsB-like_REC"/>
</dbReference>
<dbReference type="OrthoDB" id="9808843at2"/>
<evidence type="ECO:0000256" key="5">
    <source>
        <dbReference type="PROSITE-ProRule" id="PRU00169"/>
    </source>
</evidence>
<dbReference type="PROSITE" id="PS50043">
    <property type="entry name" value="HTH_LUXR_2"/>
    <property type="match status" value="1"/>
</dbReference>
<keyword evidence="3" id="KW-0238">DNA-binding</keyword>
<dbReference type="PROSITE" id="PS00622">
    <property type="entry name" value="HTH_LUXR_1"/>
    <property type="match status" value="1"/>
</dbReference>
<evidence type="ECO:0000313" key="9">
    <source>
        <dbReference type="Proteomes" id="UP000037397"/>
    </source>
</evidence>
<keyword evidence="1 5" id="KW-0597">Phosphoprotein</keyword>
<comment type="caution">
    <text evidence="8">The sequence shown here is derived from an EMBL/GenBank/DDBJ whole genome shotgun (WGS) entry which is preliminary data.</text>
</comment>
<dbReference type="PANTHER" id="PTHR43214:SF24">
    <property type="entry name" value="TRANSCRIPTIONAL REGULATORY PROTEIN NARL-RELATED"/>
    <property type="match status" value="1"/>
</dbReference>
<dbReference type="GO" id="GO:0000160">
    <property type="term" value="P:phosphorelay signal transduction system"/>
    <property type="evidence" value="ECO:0007669"/>
    <property type="project" value="InterPro"/>
</dbReference>
<keyword evidence="4" id="KW-0804">Transcription</keyword>
<dbReference type="PANTHER" id="PTHR43214">
    <property type="entry name" value="TWO-COMPONENT RESPONSE REGULATOR"/>
    <property type="match status" value="1"/>
</dbReference>
<dbReference type="InterPro" id="IPR001789">
    <property type="entry name" value="Sig_transdc_resp-reg_receiver"/>
</dbReference>
<dbReference type="AlphaFoldDB" id="A0A0L6CJ57"/>
<evidence type="ECO:0000259" key="7">
    <source>
        <dbReference type="PROSITE" id="PS50110"/>
    </source>
</evidence>
<feature type="domain" description="HTH luxR-type" evidence="6">
    <location>
        <begin position="168"/>
        <end position="233"/>
    </location>
</feature>
<dbReference type="CDD" id="cd06170">
    <property type="entry name" value="LuxR_C_like"/>
    <property type="match status" value="1"/>
</dbReference>
<proteinExistence type="predicted"/>
<dbReference type="InterPro" id="IPR011006">
    <property type="entry name" value="CheY-like_superfamily"/>
</dbReference>
<dbReference type="SMART" id="SM00448">
    <property type="entry name" value="REC"/>
    <property type="match status" value="1"/>
</dbReference>
<dbReference type="Proteomes" id="UP000037397">
    <property type="component" value="Unassembled WGS sequence"/>
</dbReference>
<keyword evidence="2" id="KW-0805">Transcription regulation</keyword>
<dbReference type="GO" id="GO:0006355">
    <property type="term" value="P:regulation of DNA-templated transcription"/>
    <property type="evidence" value="ECO:0007669"/>
    <property type="project" value="InterPro"/>
</dbReference>
<name>A0A0L6CJ57_9MICO</name>
<protein>
    <submittedName>
        <fullName evidence="8">LuxR family transcriptional regulator</fullName>
    </submittedName>
</protein>
<reference evidence="9" key="1">
    <citation type="submission" date="2015-03" db="EMBL/GenBank/DDBJ databases">
        <title>Luteipulveratus halotolerans sp. nov., a novel actinobacterium (Dermacoccaceae) from Sarawak, Malaysia.</title>
        <authorList>
            <person name="Juboi H."/>
            <person name="Basik A."/>
            <person name="Shamsul S.S."/>
            <person name="Arnold P."/>
            <person name="Schmitt E.K."/>
            <person name="Sanglier J.-J."/>
            <person name="Yeo T."/>
        </authorList>
    </citation>
    <scope>NUCLEOTIDE SEQUENCE [LARGE SCALE GENOMIC DNA]</scope>
    <source>
        <strain evidence="9">C296001</strain>
    </source>
</reference>
<dbReference type="InterPro" id="IPR000792">
    <property type="entry name" value="Tscrpt_reg_LuxR_C"/>
</dbReference>
<dbReference type="CDD" id="cd17535">
    <property type="entry name" value="REC_NarL-like"/>
    <property type="match status" value="1"/>
</dbReference>